<dbReference type="EMBL" id="CABN01000051">
    <property type="protein sequence ID" value="CBH99794.1"/>
    <property type="molecule type" value="Genomic_DNA"/>
</dbReference>
<sequence length="110" mass="12164">MTTFLRTDIDAQDYQILCPPLRLMSDEACARRHGLARCGCRNLFKDFADAVCEIERACFDSRSLGLIACSYSEGTVAPGHQSKMQSYGFGLPPQPAGRQNARIQARSFVS</sequence>
<dbReference type="AlphaFoldDB" id="E6PXY5"/>
<evidence type="ECO:0000256" key="1">
    <source>
        <dbReference type="SAM" id="MobiDB-lite"/>
    </source>
</evidence>
<evidence type="ECO:0000313" key="2">
    <source>
        <dbReference type="EMBL" id="CBH99794.1"/>
    </source>
</evidence>
<feature type="region of interest" description="Disordered" evidence="1">
    <location>
        <begin position="87"/>
        <end position="110"/>
    </location>
</feature>
<protein>
    <submittedName>
        <fullName evidence="2">Uncharacterized protein</fullName>
    </submittedName>
</protein>
<proteinExistence type="predicted"/>
<accession>E6PXY5</accession>
<organism evidence="2">
    <name type="scientific">mine drainage metagenome</name>
    <dbReference type="NCBI Taxonomy" id="410659"/>
    <lineage>
        <taxon>unclassified sequences</taxon>
        <taxon>metagenomes</taxon>
        <taxon>ecological metagenomes</taxon>
    </lineage>
</organism>
<comment type="caution">
    <text evidence="2">The sequence shown here is derived from an EMBL/GenBank/DDBJ whole genome shotgun (WGS) entry which is preliminary data.</text>
</comment>
<name>E6PXY5_9ZZZZ</name>
<reference evidence="2" key="1">
    <citation type="submission" date="2009-10" db="EMBL/GenBank/DDBJ databases">
        <title>Diversity of trophic interactions inside an arsenic-rich microbial ecosystem.</title>
        <authorList>
            <person name="Bertin P.N."/>
            <person name="Heinrich-Salmeron A."/>
            <person name="Pelletier E."/>
            <person name="Goulhen-Chollet F."/>
            <person name="Arsene-Ploetze F."/>
            <person name="Gallien S."/>
            <person name="Calteau A."/>
            <person name="Vallenet D."/>
            <person name="Casiot C."/>
            <person name="Chane-Woon-Ming B."/>
            <person name="Giloteaux L."/>
            <person name="Barakat M."/>
            <person name="Bonnefoy V."/>
            <person name="Bruneel O."/>
            <person name="Chandler M."/>
            <person name="Cleiss J."/>
            <person name="Duran R."/>
            <person name="Elbaz-Poulichet F."/>
            <person name="Fonknechten N."/>
            <person name="Lauga B."/>
            <person name="Mornico D."/>
            <person name="Ortet P."/>
            <person name="Schaeffer C."/>
            <person name="Siguier P."/>
            <person name="Alexander Thil Smith A."/>
            <person name="Van Dorsselaer A."/>
            <person name="Weissenbach J."/>
            <person name="Medigue C."/>
            <person name="Le Paslier D."/>
        </authorList>
    </citation>
    <scope>NUCLEOTIDE SEQUENCE</scope>
</reference>
<gene>
    <name evidence="2" type="ORF">CARN3_0746</name>
</gene>